<organism evidence="2 3">
    <name type="scientific">Eubacterium plexicaudatum ASF492</name>
    <dbReference type="NCBI Taxonomy" id="1235802"/>
    <lineage>
        <taxon>Bacteria</taxon>
        <taxon>Bacillati</taxon>
        <taxon>Bacillota</taxon>
        <taxon>Clostridia</taxon>
        <taxon>Eubacteriales</taxon>
        <taxon>Eubacteriaceae</taxon>
        <taxon>Eubacterium</taxon>
    </lineage>
</organism>
<feature type="domain" description="Recombinase zinc beta ribbon" evidence="1">
    <location>
        <begin position="31"/>
        <end position="91"/>
    </location>
</feature>
<dbReference type="Pfam" id="PF13408">
    <property type="entry name" value="Zn_ribbon_recom"/>
    <property type="match status" value="1"/>
</dbReference>
<reference evidence="2 3" key="1">
    <citation type="journal article" date="2014" name="Genome Announc.">
        <title>Draft genome sequences of the altered schaedler flora, a defined bacterial community from gnotobiotic mice.</title>
        <authorList>
            <person name="Wannemuehler M.J."/>
            <person name="Overstreet A.M."/>
            <person name="Ward D.V."/>
            <person name="Phillips G.J."/>
        </authorList>
    </citation>
    <scope>NUCLEOTIDE SEQUENCE [LARGE SCALE GENOMIC DNA]</scope>
    <source>
        <strain evidence="2 3">ASF492</strain>
    </source>
</reference>
<evidence type="ECO:0000313" key="2">
    <source>
        <dbReference type="EMBL" id="EMZ19168.1"/>
    </source>
</evidence>
<dbReference type="HOGENOM" id="CLU_2176327_0_0_9"/>
<evidence type="ECO:0000313" key="3">
    <source>
        <dbReference type="Proteomes" id="UP000012589"/>
    </source>
</evidence>
<dbReference type="InterPro" id="IPR025827">
    <property type="entry name" value="Zn_ribbon_recom_dom"/>
</dbReference>
<dbReference type="OrthoDB" id="9769353at2"/>
<proteinExistence type="predicted"/>
<dbReference type="Proteomes" id="UP000012589">
    <property type="component" value="Unassembled WGS sequence"/>
</dbReference>
<gene>
    <name evidence="2" type="ORF">C823_05645</name>
</gene>
<dbReference type="EMBL" id="AQFT01000174">
    <property type="protein sequence ID" value="EMZ19168.1"/>
    <property type="molecule type" value="Genomic_DNA"/>
</dbReference>
<name>N1ZYE4_9FIRM</name>
<comment type="caution">
    <text evidence="2">The sequence shown here is derived from an EMBL/GenBank/DDBJ whole genome shotgun (WGS) entry which is preliminary data.</text>
</comment>
<keyword evidence="3" id="KW-1185">Reference proteome</keyword>
<evidence type="ECO:0000259" key="1">
    <source>
        <dbReference type="Pfam" id="PF13408"/>
    </source>
</evidence>
<dbReference type="eggNOG" id="COG1961">
    <property type="taxonomic scope" value="Bacteria"/>
</dbReference>
<protein>
    <recommendedName>
        <fullName evidence="1">Recombinase zinc beta ribbon domain-containing protein</fullName>
    </recommendedName>
</protein>
<accession>N1ZYE4</accession>
<sequence length="111" mass="12828">MELIIEEMWRRANIWQGMDGKRHVYSSKYALFGTVFCGHCGDMYRRTHWNNHGKKQIVRRCVTRLNAPGVECPARTLSDVQLQNLVLEVINKVLGGKQRAIKVLETNQTTN</sequence>
<dbReference type="PATRIC" id="fig|1235802.3.peg.5964"/>
<dbReference type="AlphaFoldDB" id="N1ZYE4"/>
<dbReference type="STRING" id="1235802.C823_05645"/>